<dbReference type="EMBL" id="CP034722">
    <property type="protein sequence ID" value="AZT27611.1"/>
    <property type="molecule type" value="Genomic_DNA"/>
</dbReference>
<dbReference type="EMBL" id="CP034718">
    <property type="protein sequence ID" value="AZT10699.1"/>
    <property type="molecule type" value="Genomic_DNA"/>
</dbReference>
<evidence type="ECO:0000256" key="2">
    <source>
        <dbReference type="SAM" id="SignalP"/>
    </source>
</evidence>
<keyword evidence="1 2" id="KW-0732">Signal</keyword>
<dbReference type="InterPro" id="IPR025543">
    <property type="entry name" value="Dodecin-like"/>
</dbReference>
<evidence type="ECO:0000313" key="5">
    <source>
        <dbReference type="EMBL" id="AZT02358.1"/>
    </source>
</evidence>
<dbReference type="InterPro" id="IPR010854">
    <property type="entry name" value="YdgH/BhsA/McbA-like_dom"/>
</dbReference>
<protein>
    <submittedName>
        <fullName evidence="4">DUF1471 domain-containing protein</fullName>
    </submittedName>
</protein>
<feature type="signal peptide" evidence="2">
    <location>
        <begin position="1"/>
        <end position="23"/>
    </location>
</feature>
<name>A0A3Q9L1E8_SALET</name>
<evidence type="ECO:0000313" key="6">
    <source>
        <dbReference type="EMBL" id="AZT10699.1"/>
    </source>
</evidence>
<reference evidence="4" key="1">
    <citation type="submission" date="2018-12" db="EMBL/GenBank/DDBJ databases">
        <title>Complete genome sequences of twenty non-typhoidal Salmonella isolates from Rwanda.</title>
        <authorList>
            <person name="Byukusenge M."/>
            <person name="Li L."/>
            <person name="Subhashinie K."/>
            <person name="Nzayirambaho M."/>
            <person name="Kuchipudi S.V."/>
            <person name="Jayarao B.M."/>
        </authorList>
    </citation>
    <scope>NUCLEOTIDE SEQUENCE</scope>
    <source>
        <strain evidence="7">RSE02</strain>
        <strain evidence="6">RSE08</strain>
        <strain evidence="4">RSE28</strain>
        <strain evidence="5">RSE29</strain>
    </source>
</reference>
<evidence type="ECO:0000313" key="7">
    <source>
        <dbReference type="EMBL" id="AZT27611.1"/>
    </source>
</evidence>
<evidence type="ECO:0000313" key="4">
    <source>
        <dbReference type="EMBL" id="AZS94154.1"/>
    </source>
</evidence>
<proteinExistence type="predicted"/>
<dbReference type="RefSeq" id="WP_023226552.1">
    <property type="nucleotide sequence ID" value="NZ_CP034705.1"/>
</dbReference>
<dbReference type="EMBL" id="CP034705">
    <property type="protein sequence ID" value="AZT02358.1"/>
    <property type="molecule type" value="Genomic_DNA"/>
</dbReference>
<dbReference type="SUPFAM" id="SSF159871">
    <property type="entry name" value="YdgH-like"/>
    <property type="match status" value="1"/>
</dbReference>
<organism evidence="4">
    <name type="scientific">Salmonella enterica subsp. enterica serovar Moero</name>
    <dbReference type="NCBI Taxonomy" id="2500154"/>
    <lineage>
        <taxon>Bacteria</taxon>
        <taxon>Pseudomonadati</taxon>
        <taxon>Pseudomonadota</taxon>
        <taxon>Gammaproteobacteria</taxon>
        <taxon>Enterobacterales</taxon>
        <taxon>Enterobacteriaceae</taxon>
        <taxon>Salmonella</taxon>
    </lineage>
</organism>
<dbReference type="Gene3D" id="3.30.1660.10">
    <property type="entry name" value="Flavin-binding protein dodecin"/>
    <property type="match status" value="1"/>
</dbReference>
<accession>A0A3Q9L1E8</accession>
<dbReference type="InterPro" id="IPR036275">
    <property type="entry name" value="YdgH-like_sf"/>
</dbReference>
<dbReference type="Pfam" id="PF07338">
    <property type="entry name" value="YdgH_BhsA-like"/>
    <property type="match status" value="1"/>
</dbReference>
<sequence length="87" mass="9623">MNISKKIATSFFLLSLFGQTSIAATEISHPEADMKEIAHVSVSSINTNPESIIQLLQNKTEASGAHYYRITSFHIDNQSHATAILYK</sequence>
<feature type="domain" description="YdgH/BhsA/McbA-like" evidence="3">
    <location>
        <begin position="35"/>
        <end position="87"/>
    </location>
</feature>
<dbReference type="EMBL" id="CP034706">
    <property type="protein sequence ID" value="AZS94154.1"/>
    <property type="molecule type" value="Genomic_DNA"/>
</dbReference>
<dbReference type="AlphaFoldDB" id="A0A3Q9L1E8"/>
<gene>
    <name evidence="7" type="ORF">ELZ69_03650</name>
    <name evidence="6" type="ORF">ELZ75_03665</name>
    <name evidence="4" type="ORF">ELZ95_03670</name>
    <name evidence="5" type="ORF">ELZ96_03665</name>
</gene>
<feature type="chain" id="PRO_5033805936" evidence="2">
    <location>
        <begin position="24"/>
        <end position="87"/>
    </location>
</feature>
<evidence type="ECO:0000259" key="3">
    <source>
        <dbReference type="Pfam" id="PF07338"/>
    </source>
</evidence>
<evidence type="ECO:0000256" key="1">
    <source>
        <dbReference type="ARBA" id="ARBA00022729"/>
    </source>
</evidence>